<feature type="transmembrane region" description="Helical" evidence="8">
    <location>
        <begin position="104"/>
        <end position="126"/>
    </location>
</feature>
<evidence type="ECO:0000256" key="7">
    <source>
        <dbReference type="ARBA" id="ARBA00023136"/>
    </source>
</evidence>
<feature type="transmembrane region" description="Helical" evidence="8">
    <location>
        <begin position="514"/>
        <end position="538"/>
    </location>
</feature>
<reference evidence="9 10" key="1">
    <citation type="journal article" date="2016" name="Nat. Commun.">
        <title>Thousands of microbial genomes shed light on interconnected biogeochemical processes in an aquifer system.</title>
        <authorList>
            <person name="Anantharaman K."/>
            <person name="Brown C.T."/>
            <person name="Hug L.A."/>
            <person name="Sharon I."/>
            <person name="Castelle C.J."/>
            <person name="Probst A.J."/>
            <person name="Thomas B.C."/>
            <person name="Singh A."/>
            <person name="Wilkins M.J."/>
            <person name="Karaoz U."/>
            <person name="Brodie E.L."/>
            <person name="Williams K.H."/>
            <person name="Hubbard S.S."/>
            <person name="Banfield J.F."/>
        </authorList>
    </citation>
    <scope>NUCLEOTIDE SEQUENCE [LARGE SCALE GENOMIC DNA]</scope>
</reference>
<dbReference type="Pfam" id="PF03023">
    <property type="entry name" value="MurJ"/>
    <property type="match status" value="1"/>
</dbReference>
<evidence type="ECO:0000256" key="1">
    <source>
        <dbReference type="ARBA" id="ARBA00004651"/>
    </source>
</evidence>
<feature type="transmembrane region" description="Helical" evidence="8">
    <location>
        <begin position="446"/>
        <end position="467"/>
    </location>
</feature>
<evidence type="ECO:0000313" key="9">
    <source>
        <dbReference type="EMBL" id="OGJ00740.1"/>
    </source>
</evidence>
<dbReference type="InterPro" id="IPR051050">
    <property type="entry name" value="Lipid_II_flippase_MurJ/MviN"/>
</dbReference>
<feature type="transmembrane region" description="Helical" evidence="8">
    <location>
        <begin position="176"/>
        <end position="197"/>
    </location>
</feature>
<dbReference type="InterPro" id="IPR004268">
    <property type="entry name" value="MurJ"/>
</dbReference>
<evidence type="ECO:0000256" key="5">
    <source>
        <dbReference type="ARBA" id="ARBA00022984"/>
    </source>
</evidence>
<dbReference type="GO" id="GO:0005886">
    <property type="term" value="C:plasma membrane"/>
    <property type="evidence" value="ECO:0007669"/>
    <property type="project" value="UniProtKB-SubCell"/>
</dbReference>
<evidence type="ECO:0000313" key="10">
    <source>
        <dbReference type="Proteomes" id="UP000177693"/>
    </source>
</evidence>
<evidence type="ECO:0000256" key="3">
    <source>
        <dbReference type="ARBA" id="ARBA00022692"/>
    </source>
</evidence>
<evidence type="ECO:0008006" key="11">
    <source>
        <dbReference type="Google" id="ProtNLM"/>
    </source>
</evidence>
<dbReference type="GO" id="GO:0008360">
    <property type="term" value="P:regulation of cell shape"/>
    <property type="evidence" value="ECO:0007669"/>
    <property type="project" value="UniProtKB-KW"/>
</dbReference>
<accession>A0A1F6Y2Z3</accession>
<feature type="transmembrane region" description="Helical" evidence="8">
    <location>
        <begin position="246"/>
        <end position="271"/>
    </location>
</feature>
<evidence type="ECO:0000256" key="6">
    <source>
        <dbReference type="ARBA" id="ARBA00022989"/>
    </source>
</evidence>
<organism evidence="9 10">
    <name type="scientific">Candidatus Nomurabacteria bacterium RIFCSPLOWO2_02_FULL_40_67</name>
    <dbReference type="NCBI Taxonomy" id="1801787"/>
    <lineage>
        <taxon>Bacteria</taxon>
        <taxon>Candidatus Nomuraibacteriota</taxon>
    </lineage>
</organism>
<sequence length="567" mass="62595">MEKIIKILTKESANINQAALLLGSFTFLSQILALFRDRSYAHFIGPSPTLDVYYVAFRIPDLIFICIASLAGATVLIPFIAAKMPARQSQGGKDGKATDEARKYLNNIFTVFFAGMVVISLVAFFLMPLLVSFIAPGFTPVMQAKLIIISRIMLLSPILLGLSNLLGTVTQLFRKFFIYALSPIFYNIGIIIGVIFLYPIFGIYGLAIGVVLGAFMHFAIQALAVSGSGFTPKISGSVNFSEIKKVVTVSFPRTLGLAFNNLALISIIALASFLKDGSISVFNFAFNLQSVPLNIIGISYAVAAFPTLAKSVSLGRMDEFTNHLKSAARAIVFWSLPVIFLFIVVRAQIVRVILGSGSFSWENTRLVAAALAVFSISILAQGMITFLSRAYYAHGNTRRPLIINFFCSILIIILAYLFIYFFENIPLWRYFIESVLKVEDIPGTEILMLPLAYSVGTILNSILHWYFVRKDFMQGASFITKTFFQSLGASFFLGLVAYICLNILSPIFGTTTFLGVFFQGFISGMAGIATAIFVLYLLKNEQLREITKALKTKFWRVKVIAPSQEGL</sequence>
<keyword evidence="6 8" id="KW-1133">Transmembrane helix</keyword>
<dbReference type="PANTHER" id="PTHR47019">
    <property type="entry name" value="LIPID II FLIPPASE MURJ"/>
    <property type="match status" value="1"/>
</dbReference>
<dbReference type="CDD" id="cd13123">
    <property type="entry name" value="MATE_MurJ_like"/>
    <property type="match status" value="1"/>
</dbReference>
<name>A0A1F6Y2Z3_9BACT</name>
<keyword evidence="3 8" id="KW-0812">Transmembrane</keyword>
<evidence type="ECO:0000256" key="2">
    <source>
        <dbReference type="ARBA" id="ARBA00022475"/>
    </source>
</evidence>
<comment type="caution">
    <text evidence="9">The sequence shown here is derived from an EMBL/GenBank/DDBJ whole genome shotgun (WGS) entry which is preliminary data.</text>
</comment>
<dbReference type="Proteomes" id="UP000177693">
    <property type="component" value="Unassembled WGS sequence"/>
</dbReference>
<feature type="transmembrane region" description="Helical" evidence="8">
    <location>
        <begin position="203"/>
        <end position="225"/>
    </location>
</feature>
<dbReference type="GO" id="GO:0034204">
    <property type="term" value="P:lipid translocation"/>
    <property type="evidence" value="ECO:0007669"/>
    <property type="project" value="TreeGrafter"/>
</dbReference>
<dbReference type="PRINTS" id="PR01806">
    <property type="entry name" value="VIRFACTRMVIN"/>
</dbReference>
<keyword evidence="4" id="KW-0133">Cell shape</keyword>
<dbReference type="GO" id="GO:0015648">
    <property type="term" value="F:lipid-linked peptidoglycan transporter activity"/>
    <property type="evidence" value="ECO:0007669"/>
    <property type="project" value="TreeGrafter"/>
</dbReference>
<dbReference type="PANTHER" id="PTHR47019:SF1">
    <property type="entry name" value="LIPID II FLIPPASE MURJ"/>
    <property type="match status" value="1"/>
</dbReference>
<comment type="subcellular location">
    <subcellularLocation>
        <location evidence="1">Cell membrane</location>
        <topology evidence="1">Multi-pass membrane protein</topology>
    </subcellularLocation>
</comment>
<feature type="transmembrane region" description="Helical" evidence="8">
    <location>
        <begin position="366"/>
        <end position="389"/>
    </location>
</feature>
<feature type="transmembrane region" description="Helical" evidence="8">
    <location>
        <begin position="330"/>
        <end position="354"/>
    </location>
</feature>
<protein>
    <recommendedName>
        <fullName evidence="11">Lipid II flippase MurJ</fullName>
    </recommendedName>
</protein>
<keyword evidence="5" id="KW-0573">Peptidoglycan synthesis</keyword>
<gene>
    <name evidence="9" type="ORF">A3I23_03095</name>
</gene>
<feature type="transmembrane region" description="Helical" evidence="8">
    <location>
        <begin position="487"/>
        <end position="508"/>
    </location>
</feature>
<evidence type="ECO:0000256" key="8">
    <source>
        <dbReference type="SAM" id="Phobius"/>
    </source>
</evidence>
<dbReference type="AlphaFoldDB" id="A0A1F6Y2Z3"/>
<dbReference type="EMBL" id="MFVL01000028">
    <property type="protein sequence ID" value="OGJ00740.1"/>
    <property type="molecule type" value="Genomic_DNA"/>
</dbReference>
<evidence type="ECO:0000256" key="4">
    <source>
        <dbReference type="ARBA" id="ARBA00022960"/>
    </source>
</evidence>
<feature type="transmembrane region" description="Helical" evidence="8">
    <location>
        <begin position="62"/>
        <end position="83"/>
    </location>
</feature>
<dbReference type="GO" id="GO:0009252">
    <property type="term" value="P:peptidoglycan biosynthetic process"/>
    <property type="evidence" value="ECO:0007669"/>
    <property type="project" value="UniProtKB-KW"/>
</dbReference>
<keyword evidence="2" id="KW-1003">Cell membrane</keyword>
<feature type="transmembrane region" description="Helical" evidence="8">
    <location>
        <begin position="291"/>
        <end position="309"/>
    </location>
</feature>
<proteinExistence type="predicted"/>
<feature type="transmembrane region" description="Helical" evidence="8">
    <location>
        <begin position="401"/>
        <end position="422"/>
    </location>
</feature>
<feature type="transmembrane region" description="Helical" evidence="8">
    <location>
        <begin position="146"/>
        <end position="169"/>
    </location>
</feature>
<keyword evidence="7 8" id="KW-0472">Membrane</keyword>